<dbReference type="Proteomes" id="UP000317716">
    <property type="component" value="Unassembled WGS sequence"/>
</dbReference>
<feature type="domain" description="Cysteine-rich" evidence="6">
    <location>
        <begin position="180"/>
        <end position="264"/>
    </location>
</feature>
<evidence type="ECO:0000256" key="4">
    <source>
        <dbReference type="ARBA" id="ARBA00023004"/>
    </source>
</evidence>
<comment type="caution">
    <text evidence="7">The sequence shown here is derived from an EMBL/GenBank/DDBJ whole genome shotgun (WGS) entry which is preliminary data.</text>
</comment>
<dbReference type="EMBL" id="VBOS01000072">
    <property type="protein sequence ID" value="TMQ58633.1"/>
    <property type="molecule type" value="Genomic_DNA"/>
</dbReference>
<keyword evidence="5" id="KW-0411">Iron-sulfur</keyword>
<keyword evidence="2" id="KW-0479">Metal-binding</keyword>
<accession>A0A538T4R0</accession>
<gene>
    <name evidence="7" type="ORF">E6K72_02345</name>
</gene>
<keyword evidence="4" id="KW-0408">Iron</keyword>
<dbReference type="PANTHER" id="PTHR32479">
    <property type="entry name" value="GLYCOLATE OXIDASE IRON-SULFUR SUBUNIT"/>
    <property type="match status" value="1"/>
</dbReference>
<name>A0A538T4R0_UNCEI</name>
<feature type="domain" description="Cysteine-rich" evidence="6">
    <location>
        <begin position="46"/>
        <end position="131"/>
    </location>
</feature>
<dbReference type="GO" id="GO:0051539">
    <property type="term" value="F:4 iron, 4 sulfur cluster binding"/>
    <property type="evidence" value="ECO:0007669"/>
    <property type="project" value="UniProtKB-KW"/>
</dbReference>
<protein>
    <submittedName>
        <fullName evidence="7">(Fe-S)-binding protein</fullName>
    </submittedName>
</protein>
<evidence type="ECO:0000313" key="7">
    <source>
        <dbReference type="EMBL" id="TMQ58633.1"/>
    </source>
</evidence>
<evidence type="ECO:0000256" key="2">
    <source>
        <dbReference type="ARBA" id="ARBA00022723"/>
    </source>
</evidence>
<dbReference type="PANTHER" id="PTHR32479:SF17">
    <property type="entry name" value="GLYCOLATE OXIDASE IRON-SULFUR SUBUNIT"/>
    <property type="match status" value="1"/>
</dbReference>
<keyword evidence="3" id="KW-0677">Repeat</keyword>
<sequence length="295" mass="31015">MTPPLLPRAARRLDGVASDLAPGARMESAPHALVFHPAGKARARAGFFTTCVMETMFPAINREAVRLLVLAGCEVVVPRAQTCCGALHAHAGLRRIAKRLADANVAAFAAASAGPLDFVVTDSAGCGAALREYGELLAEPAAAAFAGRVRDVSEALAAIGLPPAAAPLASAGDRSKPLRVGYHDPCHLAHAQRVRAEPRALLRAVAGLELVDLPNSDWCCGSAGVYNLTHPDMADRQLERKLDSIEQVAPELVVASNPGCMLHMARGARARGSEVQIVHLVEVLGRAYPPPPRPR</sequence>
<keyword evidence="1" id="KW-0004">4Fe-4S</keyword>
<evidence type="ECO:0000313" key="8">
    <source>
        <dbReference type="Proteomes" id="UP000317716"/>
    </source>
</evidence>
<dbReference type="Pfam" id="PF02754">
    <property type="entry name" value="CCG"/>
    <property type="match status" value="2"/>
</dbReference>
<reference evidence="7 8" key="1">
    <citation type="journal article" date="2019" name="Nat. Microbiol.">
        <title>Mediterranean grassland soil C-N compound turnover is dependent on rainfall and depth, and is mediated by genomically divergent microorganisms.</title>
        <authorList>
            <person name="Diamond S."/>
            <person name="Andeer P.F."/>
            <person name="Li Z."/>
            <person name="Crits-Christoph A."/>
            <person name="Burstein D."/>
            <person name="Anantharaman K."/>
            <person name="Lane K.R."/>
            <person name="Thomas B.C."/>
            <person name="Pan C."/>
            <person name="Northen T.R."/>
            <person name="Banfield J.F."/>
        </authorList>
    </citation>
    <scope>NUCLEOTIDE SEQUENCE [LARGE SCALE GENOMIC DNA]</scope>
    <source>
        <strain evidence="7">WS_2</strain>
    </source>
</reference>
<evidence type="ECO:0000256" key="5">
    <source>
        <dbReference type="ARBA" id="ARBA00023014"/>
    </source>
</evidence>
<evidence type="ECO:0000259" key="6">
    <source>
        <dbReference type="Pfam" id="PF02754"/>
    </source>
</evidence>
<organism evidence="7 8">
    <name type="scientific">Eiseniibacteriota bacterium</name>
    <dbReference type="NCBI Taxonomy" id="2212470"/>
    <lineage>
        <taxon>Bacteria</taxon>
        <taxon>Candidatus Eiseniibacteriota</taxon>
    </lineage>
</organism>
<dbReference type="GO" id="GO:0046872">
    <property type="term" value="F:metal ion binding"/>
    <property type="evidence" value="ECO:0007669"/>
    <property type="project" value="UniProtKB-KW"/>
</dbReference>
<evidence type="ECO:0000256" key="3">
    <source>
        <dbReference type="ARBA" id="ARBA00022737"/>
    </source>
</evidence>
<evidence type="ECO:0000256" key="1">
    <source>
        <dbReference type="ARBA" id="ARBA00022485"/>
    </source>
</evidence>
<dbReference type="InterPro" id="IPR004017">
    <property type="entry name" value="Cys_rich_dom"/>
</dbReference>
<dbReference type="AlphaFoldDB" id="A0A538T4R0"/>
<dbReference type="GO" id="GO:0016491">
    <property type="term" value="F:oxidoreductase activity"/>
    <property type="evidence" value="ECO:0007669"/>
    <property type="project" value="UniProtKB-ARBA"/>
</dbReference>
<proteinExistence type="predicted"/>